<proteinExistence type="predicted"/>
<feature type="compositionally biased region" description="Polar residues" evidence="1">
    <location>
        <begin position="992"/>
        <end position="1004"/>
    </location>
</feature>
<feature type="region of interest" description="Disordered" evidence="1">
    <location>
        <begin position="695"/>
        <end position="751"/>
    </location>
</feature>
<dbReference type="InterPro" id="IPR008581">
    <property type="entry name" value="DUF863_pln"/>
</dbReference>
<feature type="region of interest" description="Disordered" evidence="1">
    <location>
        <begin position="978"/>
        <end position="1010"/>
    </location>
</feature>
<evidence type="ECO:0000313" key="2">
    <source>
        <dbReference type="EMBL" id="CAH2037833.1"/>
    </source>
</evidence>
<feature type="compositionally biased region" description="Basic and acidic residues" evidence="1">
    <location>
        <begin position="734"/>
        <end position="751"/>
    </location>
</feature>
<reference evidence="2 3" key="1">
    <citation type="submission" date="2022-03" db="EMBL/GenBank/DDBJ databases">
        <authorList>
            <person name="Nunn A."/>
            <person name="Chopra R."/>
            <person name="Nunn A."/>
            <person name="Contreras Garrido A."/>
        </authorList>
    </citation>
    <scope>NUCLEOTIDE SEQUENCE [LARGE SCALE GENOMIC DNA]</scope>
</reference>
<feature type="compositionally biased region" description="Polar residues" evidence="1">
    <location>
        <begin position="854"/>
        <end position="863"/>
    </location>
</feature>
<protein>
    <submittedName>
        <fullName evidence="2">Uncharacterized protein</fullName>
    </submittedName>
</protein>
<name>A0AAU9RBB5_THLAR</name>
<dbReference type="EMBL" id="OU466857">
    <property type="protein sequence ID" value="CAH2037833.1"/>
    <property type="molecule type" value="Genomic_DNA"/>
</dbReference>
<feature type="region of interest" description="Disordered" evidence="1">
    <location>
        <begin position="323"/>
        <end position="348"/>
    </location>
</feature>
<keyword evidence="3" id="KW-1185">Reference proteome</keyword>
<organism evidence="2 3">
    <name type="scientific">Thlaspi arvense</name>
    <name type="common">Field penny-cress</name>
    <dbReference type="NCBI Taxonomy" id="13288"/>
    <lineage>
        <taxon>Eukaryota</taxon>
        <taxon>Viridiplantae</taxon>
        <taxon>Streptophyta</taxon>
        <taxon>Embryophyta</taxon>
        <taxon>Tracheophyta</taxon>
        <taxon>Spermatophyta</taxon>
        <taxon>Magnoliopsida</taxon>
        <taxon>eudicotyledons</taxon>
        <taxon>Gunneridae</taxon>
        <taxon>Pentapetalae</taxon>
        <taxon>rosids</taxon>
        <taxon>malvids</taxon>
        <taxon>Brassicales</taxon>
        <taxon>Brassicaceae</taxon>
        <taxon>Thlaspideae</taxon>
        <taxon>Thlaspi</taxon>
    </lineage>
</organism>
<dbReference type="PANTHER" id="PTHR33167:SF64">
    <property type="entry name" value="F16A14.15"/>
    <property type="match status" value="1"/>
</dbReference>
<gene>
    <name evidence="2" type="ORF">TAV2_LOCUS386</name>
</gene>
<dbReference type="AlphaFoldDB" id="A0AAU9RBB5"/>
<dbReference type="PANTHER" id="PTHR33167">
    <property type="entry name" value="TRANSCRIPTION FACTOR, PUTATIVE (DUF863)-RELATED"/>
    <property type="match status" value="1"/>
</dbReference>
<feature type="compositionally biased region" description="Acidic residues" evidence="1">
    <location>
        <begin position="721"/>
        <end position="733"/>
    </location>
</feature>
<evidence type="ECO:0000256" key="1">
    <source>
        <dbReference type="SAM" id="MobiDB-lite"/>
    </source>
</evidence>
<feature type="compositionally biased region" description="Basic residues" evidence="1">
    <location>
        <begin position="864"/>
        <end position="875"/>
    </location>
</feature>
<dbReference type="Pfam" id="PF05904">
    <property type="entry name" value="DUF863"/>
    <property type="match status" value="1"/>
</dbReference>
<accession>A0AAU9RBB5</accession>
<evidence type="ECO:0000313" key="3">
    <source>
        <dbReference type="Proteomes" id="UP000836841"/>
    </source>
</evidence>
<dbReference type="Proteomes" id="UP000836841">
    <property type="component" value="Chromosome 1"/>
</dbReference>
<sequence length="1010" mass="113048">MGTKVHCESLLPGYHHSMRDLNNESNGCRWPLFYGDNQTSANDQSYNGFPSQTTTFGYDKDVVRRTMLEHEAVFKTQVSELHRVYRIQKDMMDELKRKQFNKEWGQAEASFSSQATNDDVHRWKAPAFPSANSVYDRPSMSVVEDNGHSPMKGSNSQGVVGSSFPWQNGASSKNVETLEVRPTKIRKKMIDLCLPADEYIDDSEDVVELKDHRVCGTSSQLPNGNMKLEPRGDSLRVGYGLSSRSSNGLADLNEPFKAQETNEFAYGHSRDLRNGEFQGHIRDYGKALNSGSVREHVPVISLHPDENCKPKVWPNQSSRIDHYSGSGTHKSATPFRQPAKPLDPPSQPMQALMNSSQRVMGLPNSGPPSKAVLWRERTFIDLEADTDTTNTSHEVIHESSLPSHQPQHLYPYNPQDSAVPWNHLHSSWQNTSFAFPQRVVSAQRYPVLNMSDTVSGSNAQKQGCLGDRLQFESNSRYNSGCGNTSRSNHNMFYNECSSSSKSKFYGAGYVYPNGGRSDYSPANPFMDSNGSEVKFVRDLNLNVTLSNTSVVEVRKDEEHLAALPWLIKPNPSCNSEVADGKWNLKSDDAVPSSSLKPLDIKDVVGSKVQSRMWLESLKSASCSNQPETEKISDISKIPGFAYRDQSNAERDKVRMLDINEPCEPLSDEDQQTEELTGTKVSASNKCHIDLNMSLSEDEDENWSVPSSSRLNSKKPMIDLETVPESDVEEDDDVYGEKPSEETPAEEKTVEKPPEFENIAAETIVAISSACLDRELEVVASSEAPETIILHWFAETVNTHRENLDQKLASFSRNQARSIEEIDYFEAMTLQLSEITEGEYMPKPLVPEDLKLEETSGTPMVTSQRPRRGNARKGKQRRDFQRDILPGLLSLSKHEVTEDIHMFDGFMRATGSSWTPTGLTRKKTGTRGRPRRVITITEPAYYPVPAPAPAPCPSVQQHVSNQSNNGEVEMGFVEDRSFAGWGKMTRRPRRQRCPSTVTTSNQRSSADAPFS</sequence>
<feature type="region of interest" description="Disordered" evidence="1">
    <location>
        <begin position="851"/>
        <end position="877"/>
    </location>
</feature>